<reference evidence="11" key="2">
    <citation type="submission" date="2020-05" db="UniProtKB">
        <authorList>
            <consortium name="EnsemblMetazoa"/>
        </authorList>
    </citation>
    <scope>IDENTIFICATION</scope>
    <source>
        <strain evidence="11">IAEA</strain>
    </source>
</reference>
<dbReference type="Proteomes" id="UP000092460">
    <property type="component" value="Unassembled WGS sequence"/>
</dbReference>
<keyword evidence="8 10" id="KW-1133">Transmembrane helix</keyword>
<dbReference type="GO" id="GO:0005789">
    <property type="term" value="C:endoplasmic reticulum membrane"/>
    <property type="evidence" value="ECO:0007669"/>
    <property type="project" value="UniProtKB-SubCell"/>
</dbReference>
<evidence type="ECO:0000256" key="3">
    <source>
        <dbReference type="ARBA" id="ARBA00008715"/>
    </source>
</evidence>
<keyword evidence="9 10" id="KW-0472">Membrane</keyword>
<evidence type="ECO:0000256" key="4">
    <source>
        <dbReference type="ARBA" id="ARBA00022676"/>
    </source>
</evidence>
<dbReference type="UniPathway" id="UPA00378"/>
<comment type="caution">
    <text evidence="10">Lacks conserved residue(s) required for the propagation of feature annotation.</text>
</comment>
<evidence type="ECO:0000313" key="11">
    <source>
        <dbReference type="EnsemblMetazoa" id="GPPI051658-PA"/>
    </source>
</evidence>
<evidence type="ECO:0000256" key="7">
    <source>
        <dbReference type="ARBA" id="ARBA00022824"/>
    </source>
</evidence>
<organism evidence="11 12">
    <name type="scientific">Glossina palpalis gambiensis</name>
    <dbReference type="NCBI Taxonomy" id="67801"/>
    <lineage>
        <taxon>Eukaryota</taxon>
        <taxon>Metazoa</taxon>
        <taxon>Ecdysozoa</taxon>
        <taxon>Arthropoda</taxon>
        <taxon>Hexapoda</taxon>
        <taxon>Insecta</taxon>
        <taxon>Pterygota</taxon>
        <taxon>Neoptera</taxon>
        <taxon>Endopterygota</taxon>
        <taxon>Diptera</taxon>
        <taxon>Brachycera</taxon>
        <taxon>Muscomorpha</taxon>
        <taxon>Hippoboscoidea</taxon>
        <taxon>Glossinidae</taxon>
        <taxon>Glossina</taxon>
    </lineage>
</organism>
<evidence type="ECO:0000313" key="12">
    <source>
        <dbReference type="Proteomes" id="UP000092460"/>
    </source>
</evidence>
<comment type="subcellular location">
    <subcellularLocation>
        <location evidence="1 10">Endoplasmic reticulum membrane</location>
        <topology evidence="1 10">Multi-pass membrane protein</topology>
    </subcellularLocation>
</comment>
<evidence type="ECO:0000256" key="9">
    <source>
        <dbReference type="ARBA" id="ARBA00023136"/>
    </source>
</evidence>
<dbReference type="STRING" id="67801.A0A1B0C7U2"/>
<evidence type="ECO:0000256" key="8">
    <source>
        <dbReference type="ARBA" id="ARBA00022989"/>
    </source>
</evidence>
<keyword evidence="5 10" id="KW-0808">Transferase</keyword>
<reference evidence="12" key="1">
    <citation type="submission" date="2015-01" db="EMBL/GenBank/DDBJ databases">
        <authorList>
            <person name="Aksoy S."/>
            <person name="Warren W."/>
            <person name="Wilson R.K."/>
        </authorList>
    </citation>
    <scope>NUCLEOTIDE SEQUENCE [LARGE SCALE GENOMIC DNA]</scope>
    <source>
        <strain evidence="12">IAEA</strain>
    </source>
</reference>
<proteinExistence type="inferred from homology"/>
<evidence type="ECO:0000256" key="10">
    <source>
        <dbReference type="RuleBase" id="RU363110"/>
    </source>
</evidence>
<feature type="transmembrane region" description="Helical" evidence="10">
    <location>
        <begin position="126"/>
        <end position="144"/>
    </location>
</feature>
<sequence length="169" mass="19887">MFYTSIFQGLLVTDPRFNNEAVKYDQKEFLVYVREMTGMINNLKYRFMRILQPIPNTNSIKKKRRENIRKRHAFCNWGLDYPPLTAYHSYVNAYIASKINSSSVDLKISHGFESERHKTFLRSTVLAAYTLIFLPACILVASFIDKVFKQNIFLQLRVLFITYPGLIDR</sequence>
<dbReference type="PANTHER" id="PTHR12413:SF1">
    <property type="entry name" value="DOLICHYL PYROPHOSPHATE MAN9GLCNAC2 ALPHA-1,3-GLUCOSYLTRANSFERASE"/>
    <property type="match status" value="1"/>
</dbReference>
<dbReference type="Pfam" id="PF03155">
    <property type="entry name" value="Alg6_Alg8"/>
    <property type="match status" value="1"/>
</dbReference>
<comment type="similarity">
    <text evidence="3 10">Belongs to the ALG6/ALG8 glucosyltransferase family.</text>
</comment>
<keyword evidence="12" id="KW-1185">Reference proteome</keyword>
<accession>A0A1B0C7U2</accession>
<dbReference type="PANTHER" id="PTHR12413">
    <property type="entry name" value="DOLICHYL GLYCOSYLTRANSFERASE"/>
    <property type="match status" value="1"/>
</dbReference>
<dbReference type="VEuPathDB" id="VectorBase:GPPI051658"/>
<keyword evidence="7 10" id="KW-0256">Endoplasmic reticulum</keyword>
<evidence type="ECO:0000256" key="2">
    <source>
        <dbReference type="ARBA" id="ARBA00004922"/>
    </source>
</evidence>
<dbReference type="AlphaFoldDB" id="A0A1B0C7U2"/>
<dbReference type="GO" id="GO:0042281">
    <property type="term" value="F:dolichyl pyrophosphate Man9GlcNAc2 alpha-1,3-glucosyltransferase activity"/>
    <property type="evidence" value="ECO:0007669"/>
    <property type="project" value="TreeGrafter"/>
</dbReference>
<comment type="pathway">
    <text evidence="2 10">Protein modification; protein glycosylation.</text>
</comment>
<dbReference type="InterPro" id="IPR004856">
    <property type="entry name" value="Glyco_trans_ALG6/ALG8"/>
</dbReference>
<evidence type="ECO:0000256" key="6">
    <source>
        <dbReference type="ARBA" id="ARBA00022692"/>
    </source>
</evidence>
<dbReference type="EMBL" id="JXJN01031103">
    <property type="status" value="NOT_ANNOTATED_CDS"/>
    <property type="molecule type" value="Genomic_DNA"/>
</dbReference>
<evidence type="ECO:0000256" key="5">
    <source>
        <dbReference type="ARBA" id="ARBA00022679"/>
    </source>
</evidence>
<evidence type="ECO:0000256" key="1">
    <source>
        <dbReference type="ARBA" id="ARBA00004477"/>
    </source>
</evidence>
<protein>
    <recommendedName>
        <fullName evidence="10">Alpha-1,3-glucosyltransferase</fullName>
        <ecNumber evidence="10">2.4.1.-</ecNumber>
    </recommendedName>
</protein>
<keyword evidence="4 10" id="KW-0328">Glycosyltransferase</keyword>
<name>A0A1B0C7U2_9MUSC</name>
<dbReference type="EMBL" id="JXJN01031102">
    <property type="status" value="NOT_ANNOTATED_CDS"/>
    <property type="molecule type" value="Genomic_DNA"/>
</dbReference>
<dbReference type="EC" id="2.4.1.-" evidence="10"/>
<keyword evidence="6 10" id="KW-0812">Transmembrane</keyword>
<dbReference type="EnsemblMetazoa" id="GPPI051658-RA">
    <property type="protein sequence ID" value="GPPI051658-PA"/>
    <property type="gene ID" value="GPPI051658"/>
</dbReference>